<feature type="transmembrane region" description="Helical" evidence="1">
    <location>
        <begin position="100"/>
        <end position="120"/>
    </location>
</feature>
<dbReference type="RefSeq" id="WP_166312837.1">
    <property type="nucleotide sequence ID" value="NZ_WOTH01000002.1"/>
</dbReference>
<keyword evidence="1" id="KW-0812">Transmembrane</keyword>
<feature type="transmembrane region" description="Helical" evidence="1">
    <location>
        <begin position="132"/>
        <end position="153"/>
    </location>
</feature>
<dbReference type="AlphaFoldDB" id="A0A967B4I8"/>
<organism evidence="2 3">
    <name type="scientific">Acetobacter estunensis</name>
    <dbReference type="NCBI Taxonomy" id="104097"/>
    <lineage>
        <taxon>Bacteria</taxon>
        <taxon>Pseudomonadati</taxon>
        <taxon>Pseudomonadota</taxon>
        <taxon>Alphaproteobacteria</taxon>
        <taxon>Acetobacterales</taxon>
        <taxon>Acetobacteraceae</taxon>
        <taxon>Acetobacter</taxon>
    </lineage>
</organism>
<evidence type="ECO:0000313" key="2">
    <source>
        <dbReference type="EMBL" id="NHO52710.1"/>
    </source>
</evidence>
<gene>
    <name evidence="2" type="ORF">GOB87_01855</name>
</gene>
<keyword evidence="1" id="KW-1133">Transmembrane helix</keyword>
<accession>A0A967B4I8</accession>
<dbReference type="Proteomes" id="UP000597459">
    <property type="component" value="Unassembled WGS sequence"/>
</dbReference>
<keyword evidence="1" id="KW-0472">Membrane</keyword>
<proteinExistence type="predicted"/>
<comment type="caution">
    <text evidence="2">The sequence shown here is derived from an EMBL/GenBank/DDBJ whole genome shotgun (WGS) entry which is preliminary data.</text>
</comment>
<name>A0A967B4I8_9PROT</name>
<dbReference type="EMBL" id="WOTH01000002">
    <property type="protein sequence ID" value="NHO52710.1"/>
    <property type="molecule type" value="Genomic_DNA"/>
</dbReference>
<evidence type="ECO:0000256" key="1">
    <source>
        <dbReference type="SAM" id="Phobius"/>
    </source>
</evidence>
<evidence type="ECO:0000313" key="3">
    <source>
        <dbReference type="Proteomes" id="UP000597459"/>
    </source>
</evidence>
<dbReference type="InterPro" id="IPR018723">
    <property type="entry name" value="DUF2254_membrane"/>
</dbReference>
<feature type="transmembrane region" description="Helical" evidence="1">
    <location>
        <begin position="15"/>
        <end position="36"/>
    </location>
</feature>
<protein>
    <submittedName>
        <fullName evidence="2">DUF2254 domain-containing protein</fullName>
    </submittedName>
</protein>
<dbReference type="Pfam" id="PF10011">
    <property type="entry name" value="DUF2254"/>
    <property type="match status" value="1"/>
</dbReference>
<sequence>MPRWRWLLLHMTRRLWFRASLIALAGVITAIVAIFAQYHLPWDIPGSIGADAVGDILNIIATSMLSVATFSLSVMITAYDSATSDVTPRATRLLMEDSTTQNVLSTFVGAFLFSIVGIVALKTGLYGDRGRVILFVVTIAVIILIVVSLLRWIDHLTRFGRVGATTARVEEKARHALEERLANPWLGGVPLLNPDDDVPFGFVSVPANVVGHVQHVDMDVLSLTTANGAHPVHVVAPPGTMVYPDSPLAWIAPANDVDENMRLIARARTAFSIGNERDFDQDPRFCLAVLAEIGERALASATNDPGTALDVIGRQTRLLALWSTMQMERVGYVPKYPHVHVPALRDIDLFDDAFTLIARDGAHLIEIQLRLQKSLEALARMGSESFRAAARHQADNALIRAKTALVDPLDRKRLLELVRPADTFATVPPHTEC</sequence>
<keyword evidence="3" id="KW-1185">Reference proteome</keyword>
<reference evidence="2" key="1">
    <citation type="submission" date="2019-11" db="EMBL/GenBank/DDBJ databases">
        <title>Description of new Acetobacter species.</title>
        <authorList>
            <person name="Cleenwerck I."/>
            <person name="Sombolestani A.S."/>
        </authorList>
    </citation>
    <scope>NUCLEOTIDE SEQUENCE</scope>
    <source>
        <strain evidence="2">LMG 1626</strain>
    </source>
</reference>
<feature type="transmembrane region" description="Helical" evidence="1">
    <location>
        <begin position="56"/>
        <end position="79"/>
    </location>
</feature>